<dbReference type="GO" id="GO:0047444">
    <property type="term" value="F:N-acylneuraminate-9-phosphate synthase activity"/>
    <property type="evidence" value="ECO:0007669"/>
    <property type="project" value="TreeGrafter"/>
</dbReference>
<dbReference type="Gene3D" id="3.90.1210.10">
    <property type="entry name" value="Antifreeze-like/N-acetylneuraminic acid synthase C-terminal domain"/>
    <property type="match status" value="1"/>
</dbReference>
<dbReference type="InterPro" id="IPR036732">
    <property type="entry name" value="AFP_Neu5c_C_sf"/>
</dbReference>
<dbReference type="SMART" id="SM00858">
    <property type="entry name" value="SAF"/>
    <property type="match status" value="1"/>
</dbReference>
<dbReference type="Pfam" id="PF03102">
    <property type="entry name" value="NeuB"/>
    <property type="match status" value="1"/>
</dbReference>
<reference evidence="2 3" key="1">
    <citation type="journal article" date="2015" name="Nature">
        <title>rRNA introns, odd ribosomes, and small enigmatic genomes across a large radiation of phyla.</title>
        <authorList>
            <person name="Brown C.T."/>
            <person name="Hug L.A."/>
            <person name="Thomas B.C."/>
            <person name="Sharon I."/>
            <person name="Castelle C.J."/>
            <person name="Singh A."/>
            <person name="Wilkins M.J."/>
            <person name="Williams K.H."/>
            <person name="Banfield J.F."/>
        </authorList>
    </citation>
    <scope>NUCLEOTIDE SEQUENCE [LARGE SCALE GENOMIC DNA]</scope>
</reference>
<gene>
    <name evidence="2" type="ORF">UU83_C0024G0007</name>
</gene>
<dbReference type="Gene3D" id="3.20.20.70">
    <property type="entry name" value="Aldolase class I"/>
    <property type="match status" value="1"/>
</dbReference>
<name>A0A0G0XJ60_9BACT</name>
<dbReference type="InterPro" id="IPR006190">
    <property type="entry name" value="SAF_AFP_Neu5Ac"/>
</dbReference>
<dbReference type="Proteomes" id="UP000033856">
    <property type="component" value="Unassembled WGS sequence"/>
</dbReference>
<proteinExistence type="predicted"/>
<sequence>MNWPRKPKADKIVSKHGFESLSRKISHQASWKKSVYETYKDASIPLDWTKKLKNKCDEVGLEYFTSPYDFETVNMVDPFVSVYKIGSGDITWPAIIEHMTKKKKPIMIATGASSMEDVERAVKTIKKHHDKIVLMQCNTNYTANSENFKYINLNVLKTFRQKYPDIILGLSDHTHGHSTVLGAIAMGAVVFEKHFTDDNGRDGPDHKFAMNPKTWREMVDRANELYLALGNGVKIVEENEKDSVVVQRRAIRAKFDLKANSIITAGNLDFLRPIPENGLPPYRVPELIGKKINKDIKRGELILLSDLR</sequence>
<evidence type="ECO:0000313" key="2">
    <source>
        <dbReference type="EMBL" id="KKS24482.1"/>
    </source>
</evidence>
<dbReference type="InterPro" id="IPR051690">
    <property type="entry name" value="PseI-like"/>
</dbReference>
<dbReference type="SUPFAM" id="SSF51569">
    <property type="entry name" value="Aldolase"/>
    <property type="match status" value="1"/>
</dbReference>
<dbReference type="PROSITE" id="PS50844">
    <property type="entry name" value="AFP_LIKE"/>
    <property type="match status" value="1"/>
</dbReference>
<dbReference type="PATRIC" id="fig|1618667.3.peg.408"/>
<dbReference type="GO" id="GO:0016051">
    <property type="term" value="P:carbohydrate biosynthetic process"/>
    <property type="evidence" value="ECO:0007669"/>
    <property type="project" value="InterPro"/>
</dbReference>
<evidence type="ECO:0000313" key="3">
    <source>
        <dbReference type="Proteomes" id="UP000033856"/>
    </source>
</evidence>
<organism evidence="2 3">
    <name type="scientific">Candidatus Jorgensenbacteria bacterium GW2011_GWF2_41_8</name>
    <dbReference type="NCBI Taxonomy" id="1618667"/>
    <lineage>
        <taxon>Bacteria</taxon>
        <taxon>Candidatus Joergenseniibacteriota</taxon>
    </lineage>
</organism>
<dbReference type="InterPro" id="IPR013785">
    <property type="entry name" value="Aldolase_TIM"/>
</dbReference>
<dbReference type="InterPro" id="IPR057736">
    <property type="entry name" value="SAF_PseI/NeuA/NeuB"/>
</dbReference>
<accession>A0A0G0XJ60</accession>
<feature type="domain" description="AFP-like" evidence="1">
    <location>
        <begin position="250"/>
        <end position="308"/>
    </location>
</feature>
<dbReference type="InterPro" id="IPR013974">
    <property type="entry name" value="SAF"/>
</dbReference>
<dbReference type="PANTHER" id="PTHR42966:SF2">
    <property type="entry name" value="PSEUDAMINIC ACID SYNTHASE"/>
    <property type="match status" value="1"/>
</dbReference>
<protein>
    <submittedName>
        <fullName evidence="2">N-acetylneuraminate synthase</fullName>
    </submittedName>
</protein>
<evidence type="ECO:0000259" key="1">
    <source>
        <dbReference type="PROSITE" id="PS50844"/>
    </source>
</evidence>
<dbReference type="PANTHER" id="PTHR42966">
    <property type="entry name" value="N-ACETYLNEURAMINATE SYNTHASE"/>
    <property type="match status" value="1"/>
</dbReference>
<dbReference type="CDD" id="cd11615">
    <property type="entry name" value="SAF_NeuB_like"/>
    <property type="match status" value="1"/>
</dbReference>
<dbReference type="SUPFAM" id="SSF51269">
    <property type="entry name" value="AFP III-like domain"/>
    <property type="match status" value="1"/>
</dbReference>
<dbReference type="AlphaFoldDB" id="A0A0G0XJ60"/>
<dbReference type="EMBL" id="LCCD01000024">
    <property type="protein sequence ID" value="KKS24482.1"/>
    <property type="molecule type" value="Genomic_DNA"/>
</dbReference>
<comment type="caution">
    <text evidence="2">The sequence shown here is derived from an EMBL/GenBank/DDBJ whole genome shotgun (WGS) entry which is preliminary data.</text>
</comment>
<dbReference type="InterPro" id="IPR013132">
    <property type="entry name" value="PseI/NeuA/B-like_N"/>
</dbReference>
<dbReference type="Pfam" id="PF08666">
    <property type="entry name" value="SAF"/>
    <property type="match status" value="1"/>
</dbReference>